<dbReference type="STRING" id="1121409.SAMN02745124_02899"/>
<dbReference type="SUPFAM" id="SSF52172">
    <property type="entry name" value="CheY-like"/>
    <property type="match status" value="1"/>
</dbReference>
<sequence length="405" mass="45917">MSSIAIFPCTFTPGEEIVGELSKNLELEVYKDLDLIEEAMGQCDINRERLKNYIYGKTSVFNQFTLEKEKVVNLFKTILAERLDDSRQYLFHGFLTSLIPARVTHVLKVLIVDTKQNRIDYAVNQGISKRDAKKAVKVHDVSAYTWTDFLFSKEAYDSSLYDMVIPVENKGQAALIETITKNFHTTSVLQNTASRQAIADMRLETMAQGRLLDAGHKMTVRCQDGNLTLIVDNNVLNFSKLEQELTDLVAAIPTVKNVTVERSAKYRESIYRRQRFELPSKVLFVDDEKDFVQTVSQRLISRDVGTYGVYNGEDALELVTEDKPDVMVLDLKMPGLHGVEVLRRTKELAPDVEVIILTGHGTNEDMKQCMELGAFAYMNKPVDIEELSATIKAANEKVRQRDGDQ</sequence>
<dbReference type="OrthoDB" id="9788090at2"/>
<dbReference type="Proteomes" id="UP000184139">
    <property type="component" value="Unassembled WGS sequence"/>
</dbReference>
<keyword evidence="5" id="KW-0418">Kinase</keyword>
<proteinExistence type="predicted"/>
<dbReference type="Gene3D" id="3.40.50.300">
    <property type="entry name" value="P-loop containing nucleotide triphosphate hydrolases"/>
    <property type="match status" value="1"/>
</dbReference>
<dbReference type="PANTHER" id="PTHR44591:SF14">
    <property type="entry name" value="PROTEIN PILG"/>
    <property type="match status" value="1"/>
</dbReference>
<dbReference type="SMART" id="SM00448">
    <property type="entry name" value="REC"/>
    <property type="match status" value="1"/>
</dbReference>
<dbReference type="Pfam" id="PF13189">
    <property type="entry name" value="Cytidylate_kin2"/>
    <property type="match status" value="1"/>
</dbReference>
<dbReference type="GO" id="GO:0016301">
    <property type="term" value="F:kinase activity"/>
    <property type="evidence" value="ECO:0007669"/>
    <property type="project" value="UniProtKB-KW"/>
</dbReference>
<evidence type="ECO:0000256" key="3">
    <source>
        <dbReference type="PROSITE-ProRule" id="PRU00169"/>
    </source>
</evidence>
<keyword evidence="1 3" id="KW-0597">Phosphoprotein</keyword>
<keyword evidence="2" id="KW-0902">Two-component regulatory system</keyword>
<dbReference type="GO" id="GO:0000160">
    <property type="term" value="P:phosphorelay signal transduction system"/>
    <property type="evidence" value="ECO:0007669"/>
    <property type="project" value="UniProtKB-KW"/>
</dbReference>
<dbReference type="CDD" id="cd17535">
    <property type="entry name" value="REC_NarL-like"/>
    <property type="match status" value="1"/>
</dbReference>
<feature type="domain" description="Response regulatory" evidence="4">
    <location>
        <begin position="281"/>
        <end position="395"/>
    </location>
</feature>
<evidence type="ECO:0000256" key="1">
    <source>
        <dbReference type="ARBA" id="ARBA00022553"/>
    </source>
</evidence>
<protein>
    <submittedName>
        <fullName evidence="5">Cytidylate kinase-like family protein</fullName>
    </submittedName>
</protein>
<dbReference type="RefSeq" id="WP_073377226.1">
    <property type="nucleotide sequence ID" value="NZ_FQXS01000018.1"/>
</dbReference>
<dbReference type="InterPro" id="IPR001789">
    <property type="entry name" value="Sig_transdc_resp-reg_receiver"/>
</dbReference>
<dbReference type="AlphaFoldDB" id="A0A1M5X9H9"/>
<organism evidence="5 6">
    <name type="scientific">Desulfofustis glycolicus DSM 9705</name>
    <dbReference type="NCBI Taxonomy" id="1121409"/>
    <lineage>
        <taxon>Bacteria</taxon>
        <taxon>Pseudomonadati</taxon>
        <taxon>Thermodesulfobacteriota</taxon>
        <taxon>Desulfobulbia</taxon>
        <taxon>Desulfobulbales</taxon>
        <taxon>Desulfocapsaceae</taxon>
        <taxon>Desulfofustis</taxon>
    </lineage>
</organism>
<keyword evidence="6" id="KW-1185">Reference proteome</keyword>
<dbReference type="InterPro" id="IPR050595">
    <property type="entry name" value="Bact_response_regulator"/>
</dbReference>
<dbReference type="EMBL" id="FQXS01000018">
    <property type="protein sequence ID" value="SHH96507.1"/>
    <property type="molecule type" value="Genomic_DNA"/>
</dbReference>
<evidence type="ECO:0000313" key="5">
    <source>
        <dbReference type="EMBL" id="SHH96507.1"/>
    </source>
</evidence>
<dbReference type="PROSITE" id="PS50110">
    <property type="entry name" value="RESPONSE_REGULATORY"/>
    <property type="match status" value="1"/>
</dbReference>
<gene>
    <name evidence="5" type="ORF">SAMN02745124_02899</name>
</gene>
<dbReference type="InterPro" id="IPR011006">
    <property type="entry name" value="CheY-like_superfamily"/>
</dbReference>
<feature type="modified residue" description="4-aspartylphosphate" evidence="3">
    <location>
        <position position="330"/>
    </location>
</feature>
<keyword evidence="5" id="KW-0808">Transferase</keyword>
<dbReference type="Gene3D" id="3.40.50.2300">
    <property type="match status" value="1"/>
</dbReference>
<dbReference type="Pfam" id="PF00072">
    <property type="entry name" value="Response_reg"/>
    <property type="match status" value="1"/>
</dbReference>
<evidence type="ECO:0000259" key="4">
    <source>
        <dbReference type="PROSITE" id="PS50110"/>
    </source>
</evidence>
<dbReference type="PANTHER" id="PTHR44591">
    <property type="entry name" value="STRESS RESPONSE REGULATOR PROTEIN 1"/>
    <property type="match status" value="1"/>
</dbReference>
<evidence type="ECO:0000313" key="6">
    <source>
        <dbReference type="Proteomes" id="UP000184139"/>
    </source>
</evidence>
<reference evidence="5 6" key="1">
    <citation type="submission" date="2016-11" db="EMBL/GenBank/DDBJ databases">
        <authorList>
            <person name="Jaros S."/>
            <person name="Januszkiewicz K."/>
            <person name="Wedrychowicz H."/>
        </authorList>
    </citation>
    <scope>NUCLEOTIDE SEQUENCE [LARGE SCALE GENOMIC DNA]</scope>
    <source>
        <strain evidence="5 6">DSM 9705</strain>
    </source>
</reference>
<evidence type="ECO:0000256" key="2">
    <source>
        <dbReference type="ARBA" id="ARBA00023012"/>
    </source>
</evidence>
<name>A0A1M5X9H9_9BACT</name>
<dbReference type="InterPro" id="IPR027417">
    <property type="entry name" value="P-loop_NTPase"/>
</dbReference>
<dbReference type="InterPro" id="IPR058245">
    <property type="entry name" value="NreC/VraR/RcsB-like_REC"/>
</dbReference>
<accession>A0A1M5X9H9</accession>